<evidence type="ECO:0000256" key="1">
    <source>
        <dbReference type="ARBA" id="ARBA00004123"/>
    </source>
</evidence>
<dbReference type="Proteomes" id="UP001164746">
    <property type="component" value="Chromosome 1"/>
</dbReference>
<keyword evidence="4" id="KW-0862">Zinc</keyword>
<comment type="subcellular location">
    <subcellularLocation>
        <location evidence="1">Nucleus</location>
    </subcellularLocation>
</comment>
<keyword evidence="7" id="KW-1185">Reference proteome</keyword>
<evidence type="ECO:0000256" key="5">
    <source>
        <dbReference type="ARBA" id="ARBA00023242"/>
    </source>
</evidence>
<keyword evidence="5" id="KW-0539">Nucleus</keyword>
<name>A0ABY7D9U2_MYAAR</name>
<organism evidence="6 7">
    <name type="scientific">Mya arenaria</name>
    <name type="common">Soft-shell clam</name>
    <dbReference type="NCBI Taxonomy" id="6604"/>
    <lineage>
        <taxon>Eukaryota</taxon>
        <taxon>Metazoa</taxon>
        <taxon>Spiralia</taxon>
        <taxon>Lophotrochozoa</taxon>
        <taxon>Mollusca</taxon>
        <taxon>Bivalvia</taxon>
        <taxon>Autobranchia</taxon>
        <taxon>Heteroconchia</taxon>
        <taxon>Euheterodonta</taxon>
        <taxon>Imparidentia</taxon>
        <taxon>Neoheterodontei</taxon>
        <taxon>Myida</taxon>
        <taxon>Myoidea</taxon>
        <taxon>Myidae</taxon>
        <taxon>Mya</taxon>
    </lineage>
</organism>
<sequence length="262" mass="28895">MLGAKYAFNSARAAAISRSIGRYIIDDLRPVSVVEGPGFKNMIKSLDPRFSIPGRTYFSTTLIPNIYEETALKVKSSLSSAQTVALTTDGWTSKANESYVTITSIHITQKWRLQNFVLQTRMMPEIHTGVNIAKVIREAITEWGIPIAHPPLVSDNAANMIVAGRELSSKLHIGCFAHMLNLAALKINAVSRILGRVRKLQHIQNKKEASWGKKCKAYLLQPAIYATLTSNEVYPAKGSEINVLSETDPKSAQVIMKCLSPL</sequence>
<dbReference type="InterPro" id="IPR052035">
    <property type="entry name" value="ZnF_BED_domain_contain"/>
</dbReference>
<proteinExistence type="predicted"/>
<dbReference type="SUPFAM" id="SSF140996">
    <property type="entry name" value="Hermes dimerisation domain"/>
    <property type="match status" value="1"/>
</dbReference>
<dbReference type="SUPFAM" id="SSF53098">
    <property type="entry name" value="Ribonuclease H-like"/>
    <property type="match status" value="1"/>
</dbReference>
<keyword evidence="2" id="KW-0479">Metal-binding</keyword>
<keyword evidence="3" id="KW-0863">Zinc-finger</keyword>
<dbReference type="PANTHER" id="PTHR46481">
    <property type="entry name" value="ZINC FINGER BED DOMAIN-CONTAINING PROTEIN 4"/>
    <property type="match status" value="1"/>
</dbReference>
<evidence type="ECO:0000313" key="7">
    <source>
        <dbReference type="Proteomes" id="UP001164746"/>
    </source>
</evidence>
<gene>
    <name evidence="6" type="ORF">MAR_006560</name>
</gene>
<evidence type="ECO:0000256" key="4">
    <source>
        <dbReference type="ARBA" id="ARBA00022833"/>
    </source>
</evidence>
<dbReference type="PANTHER" id="PTHR46481:SF10">
    <property type="entry name" value="ZINC FINGER BED DOMAIN-CONTAINING PROTEIN 39"/>
    <property type="match status" value="1"/>
</dbReference>
<evidence type="ECO:0000256" key="3">
    <source>
        <dbReference type="ARBA" id="ARBA00022771"/>
    </source>
</evidence>
<dbReference type="InterPro" id="IPR012337">
    <property type="entry name" value="RNaseH-like_sf"/>
</dbReference>
<protein>
    <submittedName>
        <fullName evidence="6">ZBED1-like protein</fullName>
    </submittedName>
</protein>
<dbReference type="EMBL" id="CP111012">
    <property type="protein sequence ID" value="WAQ94089.1"/>
    <property type="molecule type" value="Genomic_DNA"/>
</dbReference>
<evidence type="ECO:0000313" key="6">
    <source>
        <dbReference type="EMBL" id="WAQ94089.1"/>
    </source>
</evidence>
<evidence type="ECO:0000256" key="2">
    <source>
        <dbReference type="ARBA" id="ARBA00022723"/>
    </source>
</evidence>
<reference evidence="6" key="1">
    <citation type="submission" date="2022-11" db="EMBL/GenBank/DDBJ databases">
        <title>Centuries of genome instability and evolution in soft-shell clam transmissible cancer (bioRxiv).</title>
        <authorList>
            <person name="Hart S.F.M."/>
            <person name="Yonemitsu M.A."/>
            <person name="Giersch R.M."/>
            <person name="Beal B.F."/>
            <person name="Arriagada G."/>
            <person name="Davis B.W."/>
            <person name="Ostrander E.A."/>
            <person name="Goff S.P."/>
            <person name="Metzger M.J."/>
        </authorList>
    </citation>
    <scope>NUCLEOTIDE SEQUENCE</scope>
    <source>
        <strain evidence="6">MELC-2E11</strain>
        <tissue evidence="6">Siphon/mantle</tissue>
    </source>
</reference>
<accession>A0ABY7D9U2</accession>